<proteinExistence type="inferred from homology"/>
<dbReference type="Pfam" id="PF00460">
    <property type="entry name" value="Flg_bb_rod"/>
    <property type="match status" value="1"/>
</dbReference>
<dbReference type="Proteomes" id="UP001327459">
    <property type="component" value="Chromosome"/>
</dbReference>
<feature type="domain" description="Flagellar basal body rod protein N-terminal" evidence="9">
    <location>
        <begin position="6"/>
        <end position="34"/>
    </location>
</feature>
<comment type="subcellular location">
    <subcellularLocation>
        <location evidence="1 7">Bacterial flagellum</location>
    </subcellularLocation>
    <subcellularLocation>
        <location evidence="2 7">Secreted</location>
    </subcellularLocation>
</comment>
<dbReference type="NCBIfam" id="TIGR02492">
    <property type="entry name" value="flgK_ends"/>
    <property type="match status" value="1"/>
</dbReference>
<evidence type="ECO:0000256" key="1">
    <source>
        <dbReference type="ARBA" id="ARBA00004365"/>
    </source>
</evidence>
<dbReference type="InterPro" id="IPR049119">
    <property type="entry name" value="FlgK_D2-like"/>
</dbReference>
<feature type="domain" description="Flagellar hook-associated protein 1 D2-like" evidence="11">
    <location>
        <begin position="332"/>
        <end position="410"/>
    </location>
</feature>
<name>A0ABZ0YY59_9GAMM</name>
<protein>
    <recommendedName>
        <fullName evidence="4 7">Flagellar hook-associated protein 1</fullName>
        <shortName evidence="7">HAP1</shortName>
    </recommendedName>
</protein>
<dbReference type="EMBL" id="CP140153">
    <property type="protein sequence ID" value="WQH17100.1"/>
    <property type="molecule type" value="Genomic_DNA"/>
</dbReference>
<accession>A0ABZ0YY59</accession>
<feature type="region of interest" description="Disordered" evidence="8">
    <location>
        <begin position="424"/>
        <end position="443"/>
    </location>
</feature>
<evidence type="ECO:0000256" key="3">
    <source>
        <dbReference type="ARBA" id="ARBA00009677"/>
    </source>
</evidence>
<evidence type="ECO:0000256" key="8">
    <source>
        <dbReference type="SAM" id="MobiDB-lite"/>
    </source>
</evidence>
<evidence type="ECO:0000259" key="9">
    <source>
        <dbReference type="Pfam" id="PF00460"/>
    </source>
</evidence>
<keyword evidence="5 7" id="KW-0964">Secreted</keyword>
<evidence type="ECO:0000256" key="2">
    <source>
        <dbReference type="ARBA" id="ARBA00004613"/>
    </source>
</evidence>
<sequence>MADILSNATSGLLAVQRALTTTGNNVANANTEGYSRQVVNLSARPPEFVGNGYVGNGTQVQSITRRFDQFVESQLRDATSDNSRLQFVNEFASQITGVLGDTETGVAQSTQAFFNAASDVAANPTDTTARQAYLDQASALTDRFNQLDGRLADMNARIGMEANAISREVNTFAEEIANLNDTISKAYRRDPNALPNDLLDRRDQLVRDIAERVNIRVNEDGAGSLNLAVGTGQSLVTGNSATQFQAINGASGLTVKIGDKVITERVTGGKIGGMIDTQNELITPLRNELGRAAMVMAQESNAIQTNGFDLDGNAGNPLFSTLGTFEPNVTVDSRNDGDGSASGSITDATLLEGTRYEARFDGANWQIRSQDDPGTTLATVGPAGTTSGLPGMDLSFNGTPQSGDVLYIDPAAGAAGRIETSLSDPRDVAAAGDDGTGSSLGTRDNTQIQAMAALANQRLVGQTASGGPGQDGIDAFDGQTIGGALSSAVSNAGSVAATAQLQGESAQSALDSLVARQQSVSGVNLDEEAANLLKYQQQYQALARTISISGNLFQSVLNALG</sequence>
<evidence type="ECO:0000259" key="10">
    <source>
        <dbReference type="Pfam" id="PF06429"/>
    </source>
</evidence>
<reference evidence="13 14" key="1">
    <citation type="submission" date="2023-11" db="EMBL/GenBank/DDBJ databases">
        <title>MicrobeMod: A computational toolkit for identifying prokaryotic methylation and restriction-modification with nanopore sequencing.</title>
        <authorList>
            <person name="Crits-Christoph A."/>
            <person name="Kang S.C."/>
            <person name="Lee H."/>
            <person name="Ostrov N."/>
        </authorList>
    </citation>
    <scope>NUCLEOTIDE SEQUENCE [LARGE SCALE GENOMIC DNA]</scope>
    <source>
        <strain evidence="13 14">ATCC 49870</strain>
    </source>
</reference>
<keyword evidence="6 7" id="KW-0975">Bacterial flagellum</keyword>
<comment type="similarity">
    <text evidence="3 7">Belongs to the flagella basal body rod proteins family.</text>
</comment>
<dbReference type="PROSITE" id="PS00588">
    <property type="entry name" value="FLAGELLA_BB_ROD"/>
    <property type="match status" value="1"/>
</dbReference>
<dbReference type="RefSeq" id="WP_322522082.1">
    <property type="nucleotide sequence ID" value="NZ_CP140153.1"/>
</dbReference>
<evidence type="ECO:0000313" key="13">
    <source>
        <dbReference type="EMBL" id="WQH17100.1"/>
    </source>
</evidence>
<keyword evidence="13" id="KW-0966">Cell projection</keyword>
<evidence type="ECO:0000256" key="6">
    <source>
        <dbReference type="ARBA" id="ARBA00023143"/>
    </source>
</evidence>
<dbReference type="InterPro" id="IPR010930">
    <property type="entry name" value="Flg_bb/hook_C_dom"/>
</dbReference>
<evidence type="ECO:0000259" key="11">
    <source>
        <dbReference type="Pfam" id="PF21158"/>
    </source>
</evidence>
<organism evidence="13 14">
    <name type="scientific">Guyparkeria halophila</name>
    <dbReference type="NCBI Taxonomy" id="47960"/>
    <lineage>
        <taxon>Bacteria</taxon>
        <taxon>Pseudomonadati</taxon>
        <taxon>Pseudomonadota</taxon>
        <taxon>Gammaproteobacteria</taxon>
        <taxon>Chromatiales</taxon>
        <taxon>Thioalkalibacteraceae</taxon>
        <taxon>Guyparkeria</taxon>
    </lineage>
</organism>
<evidence type="ECO:0000256" key="5">
    <source>
        <dbReference type="ARBA" id="ARBA00022525"/>
    </source>
</evidence>
<dbReference type="InterPro" id="IPR053927">
    <property type="entry name" value="FlgK_helical"/>
</dbReference>
<evidence type="ECO:0000256" key="7">
    <source>
        <dbReference type="RuleBase" id="RU362065"/>
    </source>
</evidence>
<dbReference type="Pfam" id="PF21158">
    <property type="entry name" value="flgK_1st_1"/>
    <property type="match status" value="1"/>
</dbReference>
<dbReference type="Pfam" id="PF22638">
    <property type="entry name" value="FlgK_D1"/>
    <property type="match status" value="1"/>
</dbReference>
<dbReference type="Pfam" id="PF06429">
    <property type="entry name" value="Flg_bbr_C"/>
    <property type="match status" value="1"/>
</dbReference>
<dbReference type="SUPFAM" id="SSF64518">
    <property type="entry name" value="Phase 1 flagellin"/>
    <property type="match status" value="1"/>
</dbReference>
<dbReference type="PRINTS" id="PR01005">
    <property type="entry name" value="FLGHOOKAP1"/>
</dbReference>
<dbReference type="InterPro" id="IPR002371">
    <property type="entry name" value="FlgK"/>
</dbReference>
<evidence type="ECO:0000313" key="14">
    <source>
        <dbReference type="Proteomes" id="UP001327459"/>
    </source>
</evidence>
<evidence type="ECO:0000259" key="12">
    <source>
        <dbReference type="Pfam" id="PF22638"/>
    </source>
</evidence>
<dbReference type="PANTHER" id="PTHR30033:SF1">
    <property type="entry name" value="FLAGELLAR HOOK-ASSOCIATED PROTEIN 1"/>
    <property type="match status" value="1"/>
</dbReference>
<dbReference type="PANTHER" id="PTHR30033">
    <property type="entry name" value="FLAGELLAR HOOK-ASSOCIATED PROTEIN 1"/>
    <property type="match status" value="1"/>
</dbReference>
<keyword evidence="14" id="KW-1185">Reference proteome</keyword>
<feature type="domain" description="Flagellar basal-body/hook protein C-terminal" evidence="10">
    <location>
        <begin position="520"/>
        <end position="558"/>
    </location>
</feature>
<evidence type="ECO:0000256" key="4">
    <source>
        <dbReference type="ARBA" id="ARBA00016244"/>
    </source>
</evidence>
<feature type="domain" description="Flagellar hook-associated protein FlgK helical" evidence="12">
    <location>
        <begin position="93"/>
        <end position="319"/>
    </location>
</feature>
<keyword evidence="13" id="KW-0282">Flagellum</keyword>
<dbReference type="InterPro" id="IPR001444">
    <property type="entry name" value="Flag_bb_rod_N"/>
</dbReference>
<gene>
    <name evidence="7 13" type="primary">flgK</name>
    <name evidence="13" type="ORF">SR882_04135</name>
</gene>
<dbReference type="InterPro" id="IPR019776">
    <property type="entry name" value="Flagellar_basal_body_rod_CS"/>
</dbReference>
<keyword evidence="13" id="KW-0969">Cilium</keyword>